<keyword evidence="9" id="KW-0028">Amino-acid biosynthesis</keyword>
<dbReference type="EMBL" id="CABWIB010000001">
    <property type="protein sequence ID" value="VWL85480.1"/>
    <property type="molecule type" value="Genomic_DNA"/>
</dbReference>
<keyword evidence="5 9" id="KW-0521">NADP</keyword>
<evidence type="ECO:0000256" key="2">
    <source>
        <dbReference type="ARBA" id="ARBA00022563"/>
    </source>
</evidence>
<organism evidence="12 13">
    <name type="scientific">Oceanivirga miroungae</name>
    <dbReference type="NCBI Taxonomy" id="1130046"/>
    <lineage>
        <taxon>Bacteria</taxon>
        <taxon>Fusobacteriati</taxon>
        <taxon>Fusobacteriota</taxon>
        <taxon>Fusobacteriia</taxon>
        <taxon>Fusobacteriales</taxon>
        <taxon>Leptotrichiaceae</taxon>
        <taxon>Oceanivirga</taxon>
    </lineage>
</organism>
<dbReference type="PRINTS" id="PR00085">
    <property type="entry name" value="THFDHDRGNASE"/>
</dbReference>
<evidence type="ECO:0000256" key="4">
    <source>
        <dbReference type="ARBA" id="ARBA00022801"/>
    </source>
</evidence>
<evidence type="ECO:0000256" key="8">
    <source>
        <dbReference type="ARBA" id="ARBA00023268"/>
    </source>
</evidence>
<dbReference type="InterPro" id="IPR000672">
    <property type="entry name" value="THF_DH/CycHdrlase"/>
</dbReference>
<dbReference type="GO" id="GO:0000105">
    <property type="term" value="P:L-histidine biosynthetic process"/>
    <property type="evidence" value="ECO:0007669"/>
    <property type="project" value="UniProtKB-KW"/>
</dbReference>
<dbReference type="Pfam" id="PF00763">
    <property type="entry name" value="THF_DHG_CYH"/>
    <property type="match status" value="1"/>
</dbReference>
<feature type="domain" description="Tetrahydrofolate dehydrogenase/cyclohydrolase NAD(P)-binding" evidence="11">
    <location>
        <begin position="138"/>
        <end position="280"/>
    </location>
</feature>
<evidence type="ECO:0000256" key="3">
    <source>
        <dbReference type="ARBA" id="ARBA00022755"/>
    </source>
</evidence>
<dbReference type="PANTHER" id="PTHR48099:SF5">
    <property type="entry name" value="C-1-TETRAHYDROFOLATE SYNTHASE, CYTOPLASMIC"/>
    <property type="match status" value="1"/>
</dbReference>
<feature type="domain" description="Tetrahydrofolate dehydrogenase/cyclohydrolase catalytic" evidence="10">
    <location>
        <begin position="6"/>
        <end position="119"/>
    </location>
</feature>
<evidence type="ECO:0000256" key="7">
    <source>
        <dbReference type="ARBA" id="ARBA00023167"/>
    </source>
</evidence>
<dbReference type="HAMAP" id="MF_01576">
    <property type="entry name" value="THF_DHG_CYH"/>
    <property type="match status" value="1"/>
</dbReference>
<dbReference type="UniPathway" id="UPA00193"/>
<dbReference type="CDD" id="cd01080">
    <property type="entry name" value="NAD_bind_m-THF_DH_Cyclohyd"/>
    <property type="match status" value="1"/>
</dbReference>
<feature type="binding site" evidence="9">
    <location>
        <begin position="164"/>
        <end position="166"/>
    </location>
    <ligand>
        <name>NADP(+)</name>
        <dbReference type="ChEBI" id="CHEBI:58349"/>
    </ligand>
</feature>
<evidence type="ECO:0000313" key="12">
    <source>
        <dbReference type="EMBL" id="VWL85480.1"/>
    </source>
</evidence>
<dbReference type="EC" id="1.5.1.5" evidence="9"/>
<keyword evidence="4 9" id="KW-0378">Hydrolase</keyword>
<evidence type="ECO:0000259" key="11">
    <source>
        <dbReference type="Pfam" id="PF02882"/>
    </source>
</evidence>
<dbReference type="GO" id="GO:0006164">
    <property type="term" value="P:purine nucleotide biosynthetic process"/>
    <property type="evidence" value="ECO:0007669"/>
    <property type="project" value="UniProtKB-KW"/>
</dbReference>
<dbReference type="InterPro" id="IPR036291">
    <property type="entry name" value="NAD(P)-bd_dom_sf"/>
</dbReference>
<evidence type="ECO:0000259" key="10">
    <source>
        <dbReference type="Pfam" id="PF00763"/>
    </source>
</evidence>
<reference evidence="12 13" key="1">
    <citation type="submission" date="2019-10" db="EMBL/GenBank/DDBJ databases">
        <authorList>
            <person name="Blom J."/>
        </authorList>
    </citation>
    <scope>NUCLEOTIDE SEQUENCE [LARGE SCALE GENOMIC DNA]</scope>
    <source>
        <strain evidence="12 13">ES3154-GLU</strain>
    </source>
</reference>
<feature type="binding site" evidence="9">
    <location>
        <position position="230"/>
    </location>
    <ligand>
        <name>NADP(+)</name>
        <dbReference type="ChEBI" id="CHEBI:58349"/>
    </ligand>
</feature>
<evidence type="ECO:0000256" key="6">
    <source>
        <dbReference type="ARBA" id="ARBA00023002"/>
    </source>
</evidence>
<name>A0A6I8M6G2_9FUSO</name>
<protein>
    <recommendedName>
        <fullName evidence="9">Bifunctional protein FolD</fullName>
    </recommendedName>
    <domain>
        <recommendedName>
            <fullName evidence="9">Methylenetetrahydrofolate dehydrogenase</fullName>
            <ecNumber evidence="9">1.5.1.5</ecNumber>
        </recommendedName>
    </domain>
    <domain>
        <recommendedName>
            <fullName evidence="9">Methenyltetrahydrofolate cyclohydrolase</fullName>
            <ecNumber evidence="9">3.5.4.9</ecNumber>
        </recommendedName>
    </domain>
</protein>
<dbReference type="InterPro" id="IPR046346">
    <property type="entry name" value="Aminoacid_DH-like_N_sf"/>
</dbReference>
<comment type="pathway">
    <text evidence="1 9">One-carbon metabolism; tetrahydrofolate interconversion.</text>
</comment>
<dbReference type="GO" id="GO:0009086">
    <property type="term" value="P:methionine biosynthetic process"/>
    <property type="evidence" value="ECO:0007669"/>
    <property type="project" value="UniProtKB-KW"/>
</dbReference>
<keyword evidence="2 9" id="KW-0554">One-carbon metabolism</keyword>
<dbReference type="GO" id="GO:0004488">
    <property type="term" value="F:methylenetetrahydrofolate dehydrogenase (NADP+) activity"/>
    <property type="evidence" value="ECO:0007669"/>
    <property type="project" value="UniProtKB-UniRule"/>
</dbReference>
<dbReference type="SUPFAM" id="SSF51735">
    <property type="entry name" value="NAD(P)-binding Rossmann-fold domains"/>
    <property type="match status" value="1"/>
</dbReference>
<dbReference type="InterPro" id="IPR020867">
    <property type="entry name" value="THF_DH/CycHdrlase_CS"/>
</dbReference>
<keyword evidence="8 9" id="KW-0511">Multifunctional enzyme</keyword>
<dbReference type="Proteomes" id="UP000419017">
    <property type="component" value="Unassembled WGS sequence"/>
</dbReference>
<comment type="catalytic activity">
    <reaction evidence="9">
        <text>(6R)-5,10-methenyltetrahydrofolate + H2O = (6R)-10-formyltetrahydrofolate + H(+)</text>
        <dbReference type="Rhea" id="RHEA:23700"/>
        <dbReference type="ChEBI" id="CHEBI:15377"/>
        <dbReference type="ChEBI" id="CHEBI:15378"/>
        <dbReference type="ChEBI" id="CHEBI:57455"/>
        <dbReference type="ChEBI" id="CHEBI:195366"/>
        <dbReference type="EC" id="3.5.4.9"/>
    </reaction>
</comment>
<comment type="caution">
    <text evidence="9">Lacks conserved residue(s) required for the propagation of feature annotation.</text>
</comment>
<keyword evidence="6 9" id="KW-0560">Oxidoreductase</keyword>
<evidence type="ECO:0000256" key="1">
    <source>
        <dbReference type="ARBA" id="ARBA00004777"/>
    </source>
</evidence>
<keyword evidence="13" id="KW-1185">Reference proteome</keyword>
<dbReference type="GO" id="GO:0005829">
    <property type="term" value="C:cytosol"/>
    <property type="evidence" value="ECO:0007669"/>
    <property type="project" value="TreeGrafter"/>
</dbReference>
<comment type="function">
    <text evidence="9">Catalyzes the oxidation of 5,10-methylenetetrahydrofolate to 5,10-methenyltetrahydrofolate and then the hydrolysis of 5,10-methenyltetrahydrofolate to 10-formyltetrahydrofolate.</text>
</comment>
<gene>
    <name evidence="9" type="primary">folD</name>
    <name evidence="12" type="ORF">OMES3154_00765</name>
</gene>
<dbReference type="EC" id="3.5.4.9" evidence="9"/>
<dbReference type="GO" id="GO:0035999">
    <property type="term" value="P:tetrahydrofolate interconversion"/>
    <property type="evidence" value="ECO:0007669"/>
    <property type="project" value="UniProtKB-UniRule"/>
</dbReference>
<dbReference type="PROSITE" id="PS00767">
    <property type="entry name" value="THF_DHG_CYH_2"/>
    <property type="match status" value="1"/>
</dbReference>
<evidence type="ECO:0000256" key="9">
    <source>
        <dbReference type="HAMAP-Rule" id="MF_01576"/>
    </source>
</evidence>
<keyword evidence="9" id="KW-0368">Histidine biosynthesis</keyword>
<evidence type="ECO:0000313" key="13">
    <source>
        <dbReference type="Proteomes" id="UP000419017"/>
    </source>
</evidence>
<dbReference type="GO" id="GO:0004477">
    <property type="term" value="F:methenyltetrahydrofolate cyclohydrolase activity"/>
    <property type="evidence" value="ECO:0007669"/>
    <property type="project" value="UniProtKB-UniRule"/>
</dbReference>
<comment type="catalytic activity">
    <reaction evidence="9">
        <text>(6R)-5,10-methylene-5,6,7,8-tetrahydrofolate + NADP(+) = (6R)-5,10-methenyltetrahydrofolate + NADPH</text>
        <dbReference type="Rhea" id="RHEA:22812"/>
        <dbReference type="ChEBI" id="CHEBI:15636"/>
        <dbReference type="ChEBI" id="CHEBI:57455"/>
        <dbReference type="ChEBI" id="CHEBI:57783"/>
        <dbReference type="ChEBI" id="CHEBI:58349"/>
        <dbReference type="EC" id="1.5.1.5"/>
    </reaction>
</comment>
<dbReference type="Pfam" id="PF02882">
    <property type="entry name" value="THF_DHG_CYH_C"/>
    <property type="match status" value="1"/>
</dbReference>
<dbReference type="Gene3D" id="3.40.50.10860">
    <property type="entry name" value="Leucine Dehydrogenase, chain A, domain 1"/>
    <property type="match status" value="1"/>
</dbReference>
<dbReference type="Gene3D" id="3.40.50.720">
    <property type="entry name" value="NAD(P)-binding Rossmann-like Domain"/>
    <property type="match status" value="1"/>
</dbReference>
<comment type="similarity">
    <text evidence="9">Belongs to the tetrahydrofolate dehydrogenase/cyclohydrolase family.</text>
</comment>
<dbReference type="RefSeq" id="WP_156683472.1">
    <property type="nucleotide sequence ID" value="NZ_CABWIB010000001.1"/>
</dbReference>
<dbReference type="InterPro" id="IPR020631">
    <property type="entry name" value="THF_DH/CycHdrlase_NAD-bd_dom"/>
</dbReference>
<dbReference type="InterPro" id="IPR020630">
    <property type="entry name" value="THF_DH/CycHdrlase_cat_dom"/>
</dbReference>
<evidence type="ECO:0000256" key="5">
    <source>
        <dbReference type="ARBA" id="ARBA00022857"/>
    </source>
</evidence>
<dbReference type="AlphaFoldDB" id="A0A6I8M6G2"/>
<accession>A0A6I8M6G2</accession>
<proteinExistence type="inferred from homology"/>
<keyword evidence="7 9" id="KW-0486">Methionine biosynthesis</keyword>
<comment type="subunit">
    <text evidence="9">Homodimer.</text>
</comment>
<dbReference type="PANTHER" id="PTHR48099">
    <property type="entry name" value="C-1-TETRAHYDROFOLATE SYNTHASE, CYTOPLASMIC-RELATED"/>
    <property type="match status" value="1"/>
</dbReference>
<keyword evidence="3 9" id="KW-0658">Purine biosynthesis</keyword>
<dbReference type="SUPFAM" id="SSF53223">
    <property type="entry name" value="Aminoacid dehydrogenase-like, N-terminal domain"/>
    <property type="match status" value="1"/>
</dbReference>
<sequence length="285" mass="31712">MEIINTKNIIEKELPILKNKYNALKKKYKKEANFKMIVVGNDLATKSYIKSKEKMADEIGILNDVISLDENIRKEELEKIIKDLNEDTNVSAILLQMPLPNHLEYKELIDLIDPIKDVDSLCSTNMGKLVLDKANYIPCTAKAIIKILDEINEDVEKKDICIVGRSNIVGKPLANLLINKRATVQVCNSKTKDLASKVKNSDIVISATGVASLIKKEYIKEGSILLDVGISRVDGKLKGDFDFDNIIKEGNAKYITKVPGGVGPITVLSLMENIILAFERGNVEK</sequence>